<dbReference type="AlphaFoldDB" id="A0AAN6SXU6"/>
<evidence type="ECO:0000313" key="5">
    <source>
        <dbReference type="EMBL" id="KAK4096794.1"/>
    </source>
</evidence>
<keyword evidence="6" id="KW-1185">Reference proteome</keyword>
<dbReference type="EMBL" id="MU863696">
    <property type="protein sequence ID" value="KAK4096794.1"/>
    <property type="molecule type" value="Genomic_DNA"/>
</dbReference>
<proteinExistence type="inferred from homology"/>
<comment type="similarity">
    <text evidence="1 3">Belongs to the type-B carboxylesterase/lipase family.</text>
</comment>
<keyword evidence="3" id="KW-0732">Signal</keyword>
<dbReference type="Proteomes" id="UP001305647">
    <property type="component" value="Unassembled WGS sequence"/>
</dbReference>
<evidence type="ECO:0000259" key="4">
    <source>
        <dbReference type="Pfam" id="PF00135"/>
    </source>
</evidence>
<name>A0AAN6SXU6_9PEZI</name>
<feature type="chain" id="PRO_5042671042" description="Carboxylic ester hydrolase" evidence="3">
    <location>
        <begin position="19"/>
        <end position="533"/>
    </location>
</feature>
<organism evidence="5 6">
    <name type="scientific">Parathielavia hyrcaniae</name>
    <dbReference type="NCBI Taxonomy" id="113614"/>
    <lineage>
        <taxon>Eukaryota</taxon>
        <taxon>Fungi</taxon>
        <taxon>Dikarya</taxon>
        <taxon>Ascomycota</taxon>
        <taxon>Pezizomycotina</taxon>
        <taxon>Sordariomycetes</taxon>
        <taxon>Sordariomycetidae</taxon>
        <taxon>Sordariales</taxon>
        <taxon>Chaetomiaceae</taxon>
        <taxon>Parathielavia</taxon>
    </lineage>
</organism>
<gene>
    <name evidence="5" type="ORF">N658DRAFT_501191</name>
</gene>
<dbReference type="Gene3D" id="3.40.50.1820">
    <property type="entry name" value="alpha/beta hydrolase"/>
    <property type="match status" value="1"/>
</dbReference>
<dbReference type="InterPro" id="IPR029058">
    <property type="entry name" value="AB_hydrolase_fold"/>
</dbReference>
<dbReference type="PROSITE" id="PS00122">
    <property type="entry name" value="CARBOXYLESTERASE_B_1"/>
    <property type="match status" value="1"/>
</dbReference>
<dbReference type="SUPFAM" id="SSF53474">
    <property type="entry name" value="alpha/beta-Hydrolases"/>
    <property type="match status" value="1"/>
</dbReference>
<dbReference type="PROSITE" id="PS00941">
    <property type="entry name" value="CARBOXYLESTERASE_B_2"/>
    <property type="match status" value="1"/>
</dbReference>
<dbReference type="InterPro" id="IPR019819">
    <property type="entry name" value="Carboxylesterase_B_CS"/>
</dbReference>
<evidence type="ECO:0000313" key="6">
    <source>
        <dbReference type="Proteomes" id="UP001305647"/>
    </source>
</evidence>
<dbReference type="EC" id="3.1.1.-" evidence="3"/>
<dbReference type="Pfam" id="PF00135">
    <property type="entry name" value="COesterase"/>
    <property type="match status" value="1"/>
</dbReference>
<accession>A0AAN6SXU6</accession>
<dbReference type="InterPro" id="IPR050654">
    <property type="entry name" value="AChE-related_enzymes"/>
</dbReference>
<dbReference type="InterPro" id="IPR002018">
    <property type="entry name" value="CarbesteraseB"/>
</dbReference>
<reference evidence="5" key="2">
    <citation type="submission" date="2023-05" db="EMBL/GenBank/DDBJ databases">
        <authorList>
            <consortium name="Lawrence Berkeley National Laboratory"/>
            <person name="Steindorff A."/>
            <person name="Hensen N."/>
            <person name="Bonometti L."/>
            <person name="Westerberg I."/>
            <person name="Brannstrom I.O."/>
            <person name="Guillou S."/>
            <person name="Cros-Aarteil S."/>
            <person name="Calhoun S."/>
            <person name="Haridas S."/>
            <person name="Kuo A."/>
            <person name="Mondo S."/>
            <person name="Pangilinan J."/>
            <person name="Riley R."/>
            <person name="Labutti K."/>
            <person name="Andreopoulos B."/>
            <person name="Lipzen A."/>
            <person name="Chen C."/>
            <person name="Yanf M."/>
            <person name="Daum C."/>
            <person name="Ng V."/>
            <person name="Clum A."/>
            <person name="Ohm R."/>
            <person name="Martin F."/>
            <person name="Silar P."/>
            <person name="Natvig D."/>
            <person name="Lalanne C."/>
            <person name="Gautier V."/>
            <person name="Ament-Velasquez S.L."/>
            <person name="Kruys A."/>
            <person name="Hutchinson M.I."/>
            <person name="Powell A.J."/>
            <person name="Barry K."/>
            <person name="Miller A.N."/>
            <person name="Grigoriev I.V."/>
            <person name="Debuchy R."/>
            <person name="Gladieux P."/>
            <person name="Thoren M.H."/>
            <person name="Johannesson H."/>
        </authorList>
    </citation>
    <scope>NUCLEOTIDE SEQUENCE</scope>
    <source>
        <strain evidence="5">CBS 757.83</strain>
    </source>
</reference>
<comment type="caution">
    <text evidence="5">The sequence shown here is derived from an EMBL/GenBank/DDBJ whole genome shotgun (WGS) entry which is preliminary data.</text>
</comment>
<evidence type="ECO:0000256" key="2">
    <source>
        <dbReference type="ARBA" id="ARBA00022801"/>
    </source>
</evidence>
<evidence type="ECO:0000256" key="3">
    <source>
        <dbReference type="RuleBase" id="RU361235"/>
    </source>
</evidence>
<dbReference type="InterPro" id="IPR019826">
    <property type="entry name" value="Carboxylesterase_B_AS"/>
</dbReference>
<reference evidence="5" key="1">
    <citation type="journal article" date="2023" name="Mol. Phylogenet. Evol.">
        <title>Genome-scale phylogeny and comparative genomics of the fungal order Sordariales.</title>
        <authorList>
            <person name="Hensen N."/>
            <person name="Bonometti L."/>
            <person name="Westerberg I."/>
            <person name="Brannstrom I.O."/>
            <person name="Guillou S."/>
            <person name="Cros-Aarteil S."/>
            <person name="Calhoun S."/>
            <person name="Haridas S."/>
            <person name="Kuo A."/>
            <person name="Mondo S."/>
            <person name="Pangilinan J."/>
            <person name="Riley R."/>
            <person name="LaButti K."/>
            <person name="Andreopoulos B."/>
            <person name="Lipzen A."/>
            <person name="Chen C."/>
            <person name="Yan M."/>
            <person name="Daum C."/>
            <person name="Ng V."/>
            <person name="Clum A."/>
            <person name="Steindorff A."/>
            <person name="Ohm R.A."/>
            <person name="Martin F."/>
            <person name="Silar P."/>
            <person name="Natvig D.O."/>
            <person name="Lalanne C."/>
            <person name="Gautier V."/>
            <person name="Ament-Velasquez S.L."/>
            <person name="Kruys A."/>
            <person name="Hutchinson M.I."/>
            <person name="Powell A.J."/>
            <person name="Barry K."/>
            <person name="Miller A.N."/>
            <person name="Grigoriev I.V."/>
            <person name="Debuchy R."/>
            <person name="Gladieux P."/>
            <person name="Hiltunen Thoren M."/>
            <person name="Johannesson H."/>
        </authorList>
    </citation>
    <scope>NUCLEOTIDE SEQUENCE</scope>
    <source>
        <strain evidence="5">CBS 757.83</strain>
    </source>
</reference>
<evidence type="ECO:0000256" key="1">
    <source>
        <dbReference type="ARBA" id="ARBA00005964"/>
    </source>
</evidence>
<dbReference type="GO" id="GO:0052689">
    <property type="term" value="F:carboxylic ester hydrolase activity"/>
    <property type="evidence" value="ECO:0007669"/>
    <property type="project" value="TreeGrafter"/>
</dbReference>
<dbReference type="PANTHER" id="PTHR43918">
    <property type="entry name" value="ACETYLCHOLINESTERASE"/>
    <property type="match status" value="1"/>
</dbReference>
<feature type="domain" description="Carboxylesterase type B" evidence="4">
    <location>
        <begin position="23"/>
        <end position="478"/>
    </location>
</feature>
<keyword evidence="2 3" id="KW-0378">Hydrolase</keyword>
<sequence length="533" mass="56823">MFFKCTAALWTLLGLAAAASRHAPTVALRPGRVTGTTTVLPSSTATVNKFLSIPYAVTPPKRFLPPERLDGYDGPVDATHPAPLCIQQNYAHETPAQVASESEDCLYLSVYAPAGPSCHGKAVMFWIHGGDLTSGTSSVFDGTSMAANQDVVVVIINYRVNAFGFSNAPNLPLESRNVGFLDQHMALDWVQENIAAFGGDPRKVTIFGESSGASSIDRLLTTMGDDDRLPFRAAILQSGQATVSAFPNGDGSAAWRTLVSSLNCTSSSANEQDEFECVQKADALTIRDILHSDSALLDFGPVTDNVTQRATPFSDARHAAKVPLLIGSNGQEGMNLGPSLGITDFEAVTGPTLDMLLALMTGSEELAAQIRPVVDGIQATYPWFNLFQAGAQLYTEVVYQCPAKIVTDASVQEKIPTWRYYFNATIPNLQPVGYPTLGAFHGADLDMVFGTYPTVNATEQQVSLSAFMQTAWATFAKNPKSGPGWKASDGTSGDEVACLGCEGSSGVDMIPVSVIDARCPLYAPLFTALTPYF</sequence>
<feature type="signal peptide" evidence="3">
    <location>
        <begin position="1"/>
        <end position="18"/>
    </location>
</feature>
<protein>
    <recommendedName>
        <fullName evidence="3">Carboxylic ester hydrolase</fullName>
        <ecNumber evidence="3">3.1.1.-</ecNumber>
    </recommendedName>
</protein>
<dbReference type="PANTHER" id="PTHR43918:SF4">
    <property type="entry name" value="CARBOXYLIC ESTER HYDROLASE"/>
    <property type="match status" value="1"/>
</dbReference>